<dbReference type="Gene3D" id="2.40.50.140">
    <property type="entry name" value="Nucleic acid-binding proteins"/>
    <property type="match status" value="4"/>
</dbReference>
<sequence>MISVAKKPESAIAQLIKSSSDLISVAKEGDLVNGILIKRMPRAVYFDLGRFGTGIIYGSELMNAREILKNLKAGESISAKVVEADNDDGYVELSLAGASRQKSWQAVRELSEKGDEVTVKITGANAGGLMAEIEGLKAFLPVSQLSSEHYPRVDDGSKEKILLELKKFVGQGMSVKILDVNVRTDKLIISEREITSVNVKEKLNKYKAGDIIDGIISGVADFGAFIKFADDPELEGLIHISELDHKLIENPKDIVKVNDQVKAKIIEIKDGRVTLSLKALKADPWATVEERFKAGTEVPGTVLRFNPFGAFIALDAEIQGLIHVSEFGSVEVMQEQIKEGQKYTFHIESVKPLEKRIILKLKK</sequence>
<evidence type="ECO:0000259" key="1">
    <source>
        <dbReference type="PROSITE" id="PS50126"/>
    </source>
</evidence>
<feature type="domain" description="S1 motif" evidence="1">
    <location>
        <begin position="114"/>
        <end position="192"/>
    </location>
</feature>
<protein>
    <recommendedName>
        <fullName evidence="1">S1 motif domain-containing protein</fullName>
    </recommendedName>
</protein>
<dbReference type="EMBL" id="MHJM01000035">
    <property type="protein sequence ID" value="OGY66926.1"/>
    <property type="molecule type" value="Genomic_DNA"/>
</dbReference>
<dbReference type="PANTHER" id="PTHR47559">
    <property type="entry name" value="OS03G0844900 PROTEIN"/>
    <property type="match status" value="1"/>
</dbReference>
<dbReference type="Pfam" id="PF00575">
    <property type="entry name" value="S1"/>
    <property type="match status" value="3"/>
</dbReference>
<dbReference type="PRINTS" id="PR00681">
    <property type="entry name" value="RIBOSOMALS1"/>
</dbReference>
<feature type="domain" description="S1 motif" evidence="1">
    <location>
        <begin position="29"/>
        <end position="96"/>
    </location>
</feature>
<dbReference type="SUPFAM" id="SSF50249">
    <property type="entry name" value="Nucleic acid-binding proteins"/>
    <property type="match status" value="4"/>
</dbReference>
<dbReference type="AlphaFoldDB" id="A0A1G1ZS30"/>
<comment type="caution">
    <text evidence="2">The sequence shown here is derived from an EMBL/GenBank/DDBJ whole genome shotgun (WGS) entry which is preliminary data.</text>
</comment>
<gene>
    <name evidence="2" type="ORF">A3H63_02380</name>
</gene>
<dbReference type="STRING" id="1798410.A3H63_02380"/>
<dbReference type="GO" id="GO:0003676">
    <property type="term" value="F:nucleic acid binding"/>
    <property type="evidence" value="ECO:0007669"/>
    <property type="project" value="InterPro"/>
</dbReference>
<evidence type="ECO:0000313" key="3">
    <source>
        <dbReference type="Proteomes" id="UP000176284"/>
    </source>
</evidence>
<reference evidence="2 3" key="1">
    <citation type="journal article" date="2016" name="Nat. Commun.">
        <title>Thousands of microbial genomes shed light on interconnected biogeochemical processes in an aquifer system.</title>
        <authorList>
            <person name="Anantharaman K."/>
            <person name="Brown C.T."/>
            <person name="Hug L.A."/>
            <person name="Sharon I."/>
            <person name="Castelle C.J."/>
            <person name="Probst A.J."/>
            <person name="Thomas B.C."/>
            <person name="Singh A."/>
            <person name="Wilkins M.J."/>
            <person name="Karaoz U."/>
            <person name="Brodie E.L."/>
            <person name="Williams K.H."/>
            <person name="Hubbard S.S."/>
            <person name="Banfield J.F."/>
        </authorList>
    </citation>
    <scope>NUCLEOTIDE SEQUENCE [LARGE SCALE GENOMIC DNA]</scope>
</reference>
<evidence type="ECO:0000313" key="2">
    <source>
        <dbReference type="EMBL" id="OGY66926.1"/>
    </source>
</evidence>
<feature type="domain" description="S1 motif" evidence="1">
    <location>
        <begin position="295"/>
        <end position="362"/>
    </location>
</feature>
<proteinExistence type="predicted"/>
<dbReference type="InterPro" id="IPR035104">
    <property type="entry name" value="Ribosomal_protein_S1-like"/>
</dbReference>
<dbReference type="InterPro" id="IPR012340">
    <property type="entry name" value="NA-bd_OB-fold"/>
</dbReference>
<dbReference type="InterPro" id="IPR003029">
    <property type="entry name" value="S1_domain"/>
</dbReference>
<organism evidence="2 3">
    <name type="scientific">Candidatus Harrisonbacteria bacterium RIFCSPLOWO2_02_FULL_45_10c</name>
    <dbReference type="NCBI Taxonomy" id="1798410"/>
    <lineage>
        <taxon>Bacteria</taxon>
        <taxon>Candidatus Harrisoniibacteriota</taxon>
    </lineage>
</organism>
<dbReference type="Proteomes" id="UP000176284">
    <property type="component" value="Unassembled WGS sequence"/>
</dbReference>
<name>A0A1G1ZS30_9BACT</name>
<feature type="domain" description="S1 motif" evidence="1">
    <location>
        <begin position="209"/>
        <end position="278"/>
    </location>
</feature>
<accession>A0A1G1ZS30</accession>
<dbReference type="InterPro" id="IPR052757">
    <property type="entry name" value="Ribosomal_protein_S1"/>
</dbReference>
<dbReference type="CDD" id="cd04465">
    <property type="entry name" value="S1_RPS1_repeat_ec2_hs2"/>
    <property type="match status" value="1"/>
</dbReference>
<dbReference type="PANTHER" id="PTHR47559:SF1">
    <property type="entry name" value="OS03G0844900 PROTEIN"/>
    <property type="match status" value="1"/>
</dbReference>
<dbReference type="PROSITE" id="PS50126">
    <property type="entry name" value="S1"/>
    <property type="match status" value="4"/>
</dbReference>
<dbReference type="SMART" id="SM00316">
    <property type="entry name" value="S1"/>
    <property type="match status" value="4"/>
</dbReference>